<evidence type="ECO:0000313" key="4">
    <source>
        <dbReference type="Proteomes" id="UP000297729"/>
    </source>
</evidence>
<dbReference type="EMBL" id="SPVG01000053">
    <property type="protein sequence ID" value="TFW28465.1"/>
    <property type="molecule type" value="Genomic_DNA"/>
</dbReference>
<comment type="caution">
    <text evidence="3">The sequence shown here is derived from an EMBL/GenBank/DDBJ whole genome shotgun (WGS) entry which is preliminary data.</text>
</comment>
<feature type="compositionally biased region" description="Basic and acidic residues" evidence="1">
    <location>
        <begin position="51"/>
        <end position="62"/>
    </location>
</feature>
<accession>A0A4Y9SPR0</accession>
<dbReference type="Proteomes" id="UP000297729">
    <property type="component" value="Unassembled WGS sequence"/>
</dbReference>
<evidence type="ECO:0000256" key="2">
    <source>
        <dbReference type="SAM" id="SignalP"/>
    </source>
</evidence>
<evidence type="ECO:0008006" key="5">
    <source>
        <dbReference type="Google" id="ProtNLM"/>
    </source>
</evidence>
<name>A0A4Y9SPR0_9BURK</name>
<reference evidence="3 4" key="1">
    <citation type="submission" date="2019-03" db="EMBL/GenBank/DDBJ databases">
        <title>Draft Genome Sequence of Duganella callidus sp. nov., a Novel Duganella Species Isolated from Cultivated Soil.</title>
        <authorList>
            <person name="Raths R."/>
            <person name="Peta V."/>
            <person name="Bucking H."/>
        </authorList>
    </citation>
    <scope>NUCLEOTIDE SEQUENCE [LARGE SCALE GENOMIC DNA]</scope>
    <source>
        <strain evidence="3 4">DN04</strain>
    </source>
</reference>
<protein>
    <recommendedName>
        <fullName evidence="5">DUF2782 domain-containing protein</fullName>
    </recommendedName>
</protein>
<feature type="region of interest" description="Disordered" evidence="1">
    <location>
        <begin position="35"/>
        <end position="66"/>
    </location>
</feature>
<keyword evidence="4" id="KW-1185">Reference proteome</keyword>
<feature type="chain" id="PRO_5021377071" description="DUF2782 domain-containing protein" evidence="2">
    <location>
        <begin position="24"/>
        <end position="159"/>
    </location>
</feature>
<feature type="signal peptide" evidence="2">
    <location>
        <begin position="1"/>
        <end position="23"/>
    </location>
</feature>
<feature type="compositionally biased region" description="Polar residues" evidence="1">
    <location>
        <begin position="140"/>
        <end position="150"/>
    </location>
</feature>
<evidence type="ECO:0000256" key="1">
    <source>
        <dbReference type="SAM" id="MobiDB-lite"/>
    </source>
</evidence>
<organism evidence="3 4">
    <name type="scientific">Duganella callida</name>
    <dbReference type="NCBI Taxonomy" id="2561932"/>
    <lineage>
        <taxon>Bacteria</taxon>
        <taxon>Pseudomonadati</taxon>
        <taxon>Pseudomonadota</taxon>
        <taxon>Betaproteobacteria</taxon>
        <taxon>Burkholderiales</taxon>
        <taxon>Oxalobacteraceae</taxon>
        <taxon>Telluria group</taxon>
        <taxon>Duganella</taxon>
    </lineage>
</organism>
<sequence>MNDVTKKMTSAALTVTNSLAATAADIQSGIGSFFSGSHAHTHDAAPVQEAPQEREQKTKEPTDTTAGQVVVGQQIGGKDYYLVQTENPAGKPERLLFEKNGTDYQPGQEMTVKWDEGKPAHAKAEKGAELPWGGEIAGKSQFNGQSQFASNYHDDGQGL</sequence>
<evidence type="ECO:0000313" key="3">
    <source>
        <dbReference type="EMBL" id="TFW28465.1"/>
    </source>
</evidence>
<gene>
    <name evidence="3" type="ORF">E4L98_05605</name>
</gene>
<proteinExistence type="predicted"/>
<keyword evidence="2" id="KW-0732">Signal</keyword>
<dbReference type="AlphaFoldDB" id="A0A4Y9SPR0"/>
<feature type="region of interest" description="Disordered" evidence="1">
    <location>
        <begin position="135"/>
        <end position="159"/>
    </location>
</feature>
<dbReference type="RefSeq" id="WP_135200584.1">
    <property type="nucleotide sequence ID" value="NZ_SPVG01000053.1"/>
</dbReference>